<name>A0A415DX24_9FIRM</name>
<dbReference type="Proteomes" id="UP000284841">
    <property type="component" value="Unassembled WGS sequence"/>
</dbReference>
<dbReference type="RefSeq" id="WP_118336310.1">
    <property type="nucleotide sequence ID" value="NZ_AP025567.1"/>
</dbReference>
<dbReference type="SUPFAM" id="SSF55909">
    <property type="entry name" value="Pentein"/>
    <property type="match status" value="1"/>
</dbReference>
<keyword evidence="1" id="KW-0808">Transferase</keyword>
<keyword evidence="2" id="KW-1185">Reference proteome</keyword>
<dbReference type="EMBL" id="QRMS01000005">
    <property type="protein sequence ID" value="RHJ85108.1"/>
    <property type="molecule type" value="Genomic_DNA"/>
</dbReference>
<evidence type="ECO:0000313" key="2">
    <source>
        <dbReference type="Proteomes" id="UP000284841"/>
    </source>
</evidence>
<gene>
    <name evidence="1" type="ORF">DW099_15510</name>
</gene>
<comment type="caution">
    <text evidence="1">The sequence shown here is derived from an EMBL/GenBank/DDBJ whole genome shotgun (WGS) entry which is preliminary data.</text>
</comment>
<dbReference type="GO" id="GO:0019546">
    <property type="term" value="P:L-arginine deiminase pathway"/>
    <property type="evidence" value="ECO:0007669"/>
    <property type="project" value="TreeGrafter"/>
</dbReference>
<reference evidence="1 2" key="1">
    <citation type="submission" date="2018-08" db="EMBL/GenBank/DDBJ databases">
        <title>A genome reference for cultivated species of the human gut microbiota.</title>
        <authorList>
            <person name="Zou Y."/>
            <person name="Xue W."/>
            <person name="Luo G."/>
        </authorList>
    </citation>
    <scope>NUCLEOTIDE SEQUENCE [LARGE SCALE GENOMIC DNA]</scope>
    <source>
        <strain evidence="1 2">AM07-24</strain>
    </source>
</reference>
<dbReference type="GO" id="GO:0016740">
    <property type="term" value="F:transferase activity"/>
    <property type="evidence" value="ECO:0007669"/>
    <property type="project" value="UniProtKB-KW"/>
</dbReference>
<dbReference type="Gene3D" id="3.75.10.10">
    <property type="entry name" value="L-arginine/glycine Amidinotransferase, Chain A"/>
    <property type="match status" value="1"/>
</dbReference>
<dbReference type="STRING" id="1776384.GCA_900086585_00110"/>
<organism evidence="1 2">
    <name type="scientific">Emergencia timonensis</name>
    <dbReference type="NCBI Taxonomy" id="1776384"/>
    <lineage>
        <taxon>Bacteria</taxon>
        <taxon>Bacillati</taxon>
        <taxon>Bacillota</taxon>
        <taxon>Clostridia</taxon>
        <taxon>Peptostreptococcales</taxon>
        <taxon>Anaerovoracaceae</taxon>
        <taxon>Emergencia</taxon>
    </lineage>
</organism>
<dbReference type="AlphaFoldDB" id="A0A415DX24"/>
<dbReference type="PANTHER" id="PTHR47271:SF2">
    <property type="entry name" value="ARGININE DEIMINASE"/>
    <property type="match status" value="1"/>
</dbReference>
<protein>
    <submittedName>
        <fullName evidence="1">Amidinotransferase</fullName>
    </submittedName>
</protein>
<accession>A0A415DX24</accession>
<dbReference type="GO" id="GO:0016990">
    <property type="term" value="F:arginine deiminase activity"/>
    <property type="evidence" value="ECO:0007669"/>
    <property type="project" value="TreeGrafter"/>
</dbReference>
<dbReference type="Pfam" id="PF19420">
    <property type="entry name" value="DDAH_eukar"/>
    <property type="match status" value="1"/>
</dbReference>
<sequence length="315" mass="35476">MEEKKRIDIDALAGERWFAKETSIIEDMCDLWGDWGVCSEVDPLRDVLMRRPGAEMEKFDWQAARFKAPIDAKRFRAQHDALADIYRDHGVRVHYIEEQRSDRPNALFCRDLVFMTPEGAIVTRPAMEARRGEERFAAKKLADLGVPIIRTVCGSATFEGAMGLWIDRHTVVLASGVRTNREGYEMVEEELRRMGVTDILHMQIPYGHAHIDGLLNMASQEIAMIHASQVPYDVCDALKKKGIKLLECPSQIEAKEGLAINFVAIEPGLVVMPAGNPRSQELLEQNGIKVIPVQFDEILKGYGAIHCCTAFLKRG</sequence>
<proteinExistence type="predicted"/>
<dbReference type="PANTHER" id="PTHR47271">
    <property type="entry name" value="ARGININE DEIMINASE"/>
    <property type="match status" value="1"/>
</dbReference>
<evidence type="ECO:0000313" key="1">
    <source>
        <dbReference type="EMBL" id="RHJ85108.1"/>
    </source>
</evidence>
<dbReference type="OrthoDB" id="9807502at2"/>